<dbReference type="PANTHER" id="PTHR10009:SF7">
    <property type="entry name" value="GH10609P-RELATED"/>
    <property type="match status" value="1"/>
</dbReference>
<gene>
    <name evidence="8 9" type="primary">LOC107224651</name>
</gene>
<evidence type="ECO:0000256" key="3">
    <source>
        <dbReference type="ARBA" id="ARBA00022525"/>
    </source>
</evidence>
<evidence type="ECO:0000256" key="4">
    <source>
        <dbReference type="ARBA" id="ARBA00022729"/>
    </source>
</evidence>
<keyword evidence="4 6" id="KW-0732">Signal</keyword>
<protein>
    <submittedName>
        <fullName evidence="8 9">Major royal jelly protein 1</fullName>
    </submittedName>
</protein>
<feature type="chain" id="PRO_5045024520" evidence="6">
    <location>
        <begin position="24"/>
        <end position="427"/>
    </location>
</feature>
<evidence type="ECO:0000313" key="9">
    <source>
        <dbReference type="RefSeq" id="XP_046596955.1"/>
    </source>
</evidence>
<dbReference type="Gene3D" id="2.120.10.30">
    <property type="entry name" value="TolB, C-terminal domain"/>
    <property type="match status" value="1"/>
</dbReference>
<proteinExistence type="inferred from homology"/>
<evidence type="ECO:0000256" key="2">
    <source>
        <dbReference type="ARBA" id="ARBA00009127"/>
    </source>
</evidence>
<evidence type="ECO:0000256" key="6">
    <source>
        <dbReference type="SAM" id="SignalP"/>
    </source>
</evidence>
<accession>A0ABM3G9K2</accession>
<organism evidence="7 8">
    <name type="scientific">Neodiprion lecontei</name>
    <name type="common">Redheaded pine sawfly</name>
    <dbReference type="NCBI Taxonomy" id="441921"/>
    <lineage>
        <taxon>Eukaryota</taxon>
        <taxon>Metazoa</taxon>
        <taxon>Ecdysozoa</taxon>
        <taxon>Arthropoda</taxon>
        <taxon>Hexapoda</taxon>
        <taxon>Insecta</taxon>
        <taxon>Pterygota</taxon>
        <taxon>Neoptera</taxon>
        <taxon>Endopterygota</taxon>
        <taxon>Hymenoptera</taxon>
        <taxon>Tenthredinoidea</taxon>
        <taxon>Diprionidae</taxon>
        <taxon>Diprioninae</taxon>
        <taxon>Neodiprion</taxon>
    </lineage>
</organism>
<comment type="subcellular location">
    <subcellularLocation>
        <location evidence="1">Secreted</location>
    </subcellularLocation>
</comment>
<evidence type="ECO:0000256" key="5">
    <source>
        <dbReference type="ARBA" id="ARBA00023180"/>
    </source>
</evidence>
<keyword evidence="3" id="KW-0964">Secreted</keyword>
<dbReference type="PROSITE" id="PS51257">
    <property type="entry name" value="PROKAR_LIPOPROTEIN"/>
    <property type="match status" value="1"/>
</dbReference>
<dbReference type="RefSeq" id="XP_046596948.1">
    <property type="nucleotide sequence ID" value="XM_046740992.1"/>
</dbReference>
<dbReference type="GeneID" id="107224651"/>
<dbReference type="InterPro" id="IPR011042">
    <property type="entry name" value="6-blade_b-propeller_TolB-like"/>
</dbReference>
<name>A0ABM3G9K2_NEOLC</name>
<dbReference type="PRINTS" id="PR01366">
    <property type="entry name" value="ROYALJELLY"/>
</dbReference>
<keyword evidence="7" id="KW-1185">Reference proteome</keyword>
<keyword evidence="5" id="KW-0325">Glycoprotein</keyword>
<comment type="similarity">
    <text evidence="2">Belongs to the major royal jelly protein family.</text>
</comment>
<dbReference type="Proteomes" id="UP000829291">
    <property type="component" value="Chromosome 1"/>
</dbReference>
<reference evidence="8 9" key="1">
    <citation type="submission" date="2025-05" db="UniProtKB">
        <authorList>
            <consortium name="RefSeq"/>
        </authorList>
    </citation>
    <scope>IDENTIFICATION</scope>
    <source>
        <tissue evidence="8 9">Thorax and Abdomen</tissue>
    </source>
</reference>
<dbReference type="Pfam" id="PF03022">
    <property type="entry name" value="MRJP"/>
    <property type="match status" value="1"/>
</dbReference>
<dbReference type="PANTHER" id="PTHR10009">
    <property type="entry name" value="PROTEIN YELLOW-RELATED"/>
    <property type="match status" value="1"/>
</dbReference>
<dbReference type="RefSeq" id="XP_046596955.1">
    <property type="nucleotide sequence ID" value="XM_046740999.1"/>
</dbReference>
<evidence type="ECO:0000313" key="8">
    <source>
        <dbReference type="RefSeq" id="XP_046596948.1"/>
    </source>
</evidence>
<feature type="signal peptide" evidence="6">
    <location>
        <begin position="1"/>
        <end position="23"/>
    </location>
</feature>
<evidence type="ECO:0000313" key="7">
    <source>
        <dbReference type="Proteomes" id="UP000829291"/>
    </source>
</evidence>
<dbReference type="InterPro" id="IPR017996">
    <property type="entry name" value="MRJP/yellow-related"/>
</dbReference>
<evidence type="ECO:0000256" key="1">
    <source>
        <dbReference type="ARBA" id="ARBA00004613"/>
    </source>
</evidence>
<sequence>MTFVCRIIWILPIVLACAGLSSAGLKTKHEWKYVDYVWENDKQKQDAIHMGVYNYATIVIFDHQPLPDGRQVITTPKFSNNPATLSIVSNKTGDGGPLLAPYPDWSWHKASGDCSGITSVNRAVIDKCNRLWIVDSGTIGDERVCPAKILAFDLKNDRLVKEFQLSDDLMRSPYNNYKGLLEVQIVESSADACDTYWVYIADGRSYGVVIYDGMDAWRIDEKVFFPTKQASQFSIAGENFTLEVGPSAFLITPDGFLKEPYMIFKSLSNFKSWAVTLRELHSSKCGNEVNLYVSNYTGSSQEAGKGYSKDGVLVTGFAQPRQLVCWNLQYPLESEYVGVLAQNDTTLQFINSVKLITENGCSIEKLSVMTNRFQKYILKTMDFTEVNFRVMTADFNALVKGTVCEPTGRPVVVNSIVEKEYLPLKVT</sequence>